<accession>A0A5B1CGG8</accession>
<proteinExistence type="predicted"/>
<gene>
    <name evidence="1" type="ORF">LF1_12020</name>
</gene>
<evidence type="ECO:0000313" key="2">
    <source>
        <dbReference type="Proteomes" id="UP000322699"/>
    </source>
</evidence>
<keyword evidence="2" id="KW-1185">Reference proteome</keyword>
<dbReference type="SUPFAM" id="SSF48452">
    <property type="entry name" value="TPR-like"/>
    <property type="match status" value="1"/>
</dbReference>
<sequence length="606" mass="68141">MRFTVGSQNTVGSMAGRCFLRVSLIASCLLVGCADKVDPVRAIQAKRQDRLQSQSTVDHLGKTFDLLSNLVELNPKESKRQITYHLNQWRQGRTSPADQAIIKTPVTPLVKNIADLLPTDSKVDRPGRSSYIASDVDHLRDSYLCRQITRWVDNPQHDDPLLEEWFSQLPEKIGEDETEELRTAARLFDWTVRNIAIEPLIDATPGPPAPPMSDGLEFRGGAYRQTDYQTLWRGTGDAWQQAGVFILLARQSGIPAFILALPPAASDDGGSGELKPWCLGVLVGEEVYLFEPQLGCAVPGPGQTGISTLAEARKDASVLRRLKVPGFFSYPFTSKKVTQCVALLHVTPEAISPRMKLLQSGLTGDRRMVTFVDADQLAKDIDAVRGIAGVRLWRKSLLAEIYAADLVRAAERDPVFQFWYKSRWAILEAPMSSAQLLAKARWKHLKGVFDNDDIENEKGARVLYLSQRAPEFEIADLSIDVNLQKLYGVRRELGISPEVYQRQIQQAQQMMRMGKRTATYWISLIQYDDNRFDTAETWFTKRVLGDGQPSRWEPSATYNLARTLERLGKTDEAIELYKSDQNPRPHGSRIRARLLGKQVESEGDEE</sequence>
<dbReference type="RefSeq" id="WP_235033194.1">
    <property type="nucleotide sequence ID" value="NZ_LWSK01000083.1"/>
</dbReference>
<dbReference type="AlphaFoldDB" id="A0A5B1CGG8"/>
<dbReference type="InterPro" id="IPR011990">
    <property type="entry name" value="TPR-like_helical_dom_sf"/>
</dbReference>
<name>A0A5B1CGG8_9BACT</name>
<protein>
    <recommendedName>
        <fullName evidence="3">Tetratricopeptide repeat protein</fullName>
    </recommendedName>
</protein>
<dbReference type="EMBL" id="VRLW01000001">
    <property type="protein sequence ID" value="KAA1258680.1"/>
    <property type="molecule type" value="Genomic_DNA"/>
</dbReference>
<dbReference type="PROSITE" id="PS51257">
    <property type="entry name" value="PROKAR_LIPOPROTEIN"/>
    <property type="match status" value="1"/>
</dbReference>
<evidence type="ECO:0008006" key="3">
    <source>
        <dbReference type="Google" id="ProtNLM"/>
    </source>
</evidence>
<dbReference type="Proteomes" id="UP000322699">
    <property type="component" value="Unassembled WGS sequence"/>
</dbReference>
<comment type="caution">
    <text evidence="1">The sequence shown here is derived from an EMBL/GenBank/DDBJ whole genome shotgun (WGS) entry which is preliminary data.</text>
</comment>
<reference evidence="1 2" key="1">
    <citation type="submission" date="2019-08" db="EMBL/GenBank/DDBJ databases">
        <title>Deep-cultivation of Planctomycetes and their phenomic and genomic characterization uncovers novel biology.</title>
        <authorList>
            <person name="Wiegand S."/>
            <person name="Jogler M."/>
            <person name="Boedeker C."/>
            <person name="Pinto D."/>
            <person name="Vollmers J."/>
            <person name="Rivas-Marin E."/>
            <person name="Kohn T."/>
            <person name="Peeters S.H."/>
            <person name="Heuer A."/>
            <person name="Rast P."/>
            <person name="Oberbeckmann S."/>
            <person name="Bunk B."/>
            <person name="Jeske O."/>
            <person name="Meyerdierks A."/>
            <person name="Storesund J.E."/>
            <person name="Kallscheuer N."/>
            <person name="Luecker S."/>
            <person name="Lage O.M."/>
            <person name="Pohl T."/>
            <person name="Merkel B.J."/>
            <person name="Hornburger P."/>
            <person name="Mueller R.-W."/>
            <person name="Bruemmer F."/>
            <person name="Labrenz M."/>
            <person name="Spormann A.M."/>
            <person name="Op Den Camp H."/>
            <person name="Overmann J."/>
            <person name="Amann R."/>
            <person name="Jetten M.S.M."/>
            <person name="Mascher T."/>
            <person name="Medema M.H."/>
            <person name="Devos D.P."/>
            <person name="Kaster A.-K."/>
            <person name="Ovreas L."/>
            <person name="Rohde M."/>
            <person name="Galperin M.Y."/>
            <person name="Jogler C."/>
        </authorList>
    </citation>
    <scope>NUCLEOTIDE SEQUENCE [LARGE SCALE GENOMIC DNA]</scope>
    <source>
        <strain evidence="1 2">LF1</strain>
    </source>
</reference>
<evidence type="ECO:0000313" key="1">
    <source>
        <dbReference type="EMBL" id="KAA1258680.1"/>
    </source>
</evidence>
<dbReference type="Gene3D" id="1.25.40.10">
    <property type="entry name" value="Tetratricopeptide repeat domain"/>
    <property type="match status" value="1"/>
</dbReference>
<organism evidence="1 2">
    <name type="scientific">Rubripirellula obstinata</name>
    <dbReference type="NCBI Taxonomy" id="406547"/>
    <lineage>
        <taxon>Bacteria</taxon>
        <taxon>Pseudomonadati</taxon>
        <taxon>Planctomycetota</taxon>
        <taxon>Planctomycetia</taxon>
        <taxon>Pirellulales</taxon>
        <taxon>Pirellulaceae</taxon>
        <taxon>Rubripirellula</taxon>
    </lineage>
</organism>